<organism evidence="1 2">
    <name type="scientific">Absidia repens</name>
    <dbReference type="NCBI Taxonomy" id="90262"/>
    <lineage>
        <taxon>Eukaryota</taxon>
        <taxon>Fungi</taxon>
        <taxon>Fungi incertae sedis</taxon>
        <taxon>Mucoromycota</taxon>
        <taxon>Mucoromycotina</taxon>
        <taxon>Mucoromycetes</taxon>
        <taxon>Mucorales</taxon>
        <taxon>Cunninghamellaceae</taxon>
        <taxon>Absidia</taxon>
    </lineage>
</organism>
<reference evidence="1 2" key="1">
    <citation type="submission" date="2016-07" db="EMBL/GenBank/DDBJ databases">
        <title>Pervasive Adenine N6-methylation of Active Genes in Fungi.</title>
        <authorList>
            <consortium name="DOE Joint Genome Institute"/>
            <person name="Mondo S.J."/>
            <person name="Dannebaum R.O."/>
            <person name="Kuo R.C."/>
            <person name="Labutti K."/>
            <person name="Haridas S."/>
            <person name="Kuo A."/>
            <person name="Salamov A."/>
            <person name="Ahrendt S.R."/>
            <person name="Lipzen A."/>
            <person name="Sullivan W."/>
            <person name="Andreopoulos W.B."/>
            <person name="Clum A."/>
            <person name="Lindquist E."/>
            <person name="Daum C."/>
            <person name="Ramamoorthy G.K."/>
            <person name="Gryganskyi A."/>
            <person name="Culley D."/>
            <person name="Magnuson J.K."/>
            <person name="James T.Y."/>
            <person name="O'Malley M.A."/>
            <person name="Stajich J.E."/>
            <person name="Spatafora J.W."/>
            <person name="Visel A."/>
            <person name="Grigoriev I.V."/>
        </authorList>
    </citation>
    <scope>NUCLEOTIDE SEQUENCE [LARGE SCALE GENOMIC DNA]</scope>
    <source>
        <strain evidence="1 2">NRRL 1336</strain>
    </source>
</reference>
<accession>A0A1X2IBD3</accession>
<dbReference type="Proteomes" id="UP000193560">
    <property type="component" value="Unassembled WGS sequence"/>
</dbReference>
<protein>
    <submittedName>
        <fullName evidence="1">Uncharacterized protein</fullName>
    </submittedName>
</protein>
<dbReference type="EMBL" id="MCGE01000019">
    <property type="protein sequence ID" value="ORZ12411.1"/>
    <property type="molecule type" value="Genomic_DNA"/>
</dbReference>
<proteinExistence type="predicted"/>
<sequence length="306" mass="35117">MNSLPVSRSSECRLDCLPYDVLVSILQLPILDIHSIMLLAEVWPHYEELSMHVLRYHHLPRLYLQSAMDQEGKRQYLSRFDFHSLDLANRRVTFMVRPGTSKRYISNTFTAASPHLRHITLHCNYAHLLPDPQLHSPNTPTSSADLENICSASSSCSLSSQCPEIIDQNKSLIHDYATIGTNMIQSHSLSLKHGFHTLTTRPSRPYQQKIKHIQRQSTTNTINDVSKDKWQFSYCVSYTNDPKSSAVNLNFDKSRKQKAEHMYLSPISLTVSLSTLRSSSYSIFQPSLIKAPSWFEKYIRSKLSFL</sequence>
<dbReference type="AlphaFoldDB" id="A0A1X2IBD3"/>
<evidence type="ECO:0000313" key="2">
    <source>
        <dbReference type="Proteomes" id="UP000193560"/>
    </source>
</evidence>
<evidence type="ECO:0000313" key="1">
    <source>
        <dbReference type="EMBL" id="ORZ12411.1"/>
    </source>
</evidence>
<dbReference type="OrthoDB" id="2287688at2759"/>
<keyword evidence="2" id="KW-1185">Reference proteome</keyword>
<gene>
    <name evidence="1" type="ORF">BCR42DRAFT_468179</name>
</gene>
<name>A0A1X2IBD3_9FUNG</name>
<comment type="caution">
    <text evidence="1">The sequence shown here is derived from an EMBL/GenBank/DDBJ whole genome shotgun (WGS) entry which is preliminary data.</text>
</comment>